<evidence type="ECO:0000256" key="1">
    <source>
        <dbReference type="SAM" id="MobiDB-lite"/>
    </source>
</evidence>
<dbReference type="Proteomes" id="UP000177622">
    <property type="component" value="Unassembled WGS sequence"/>
</dbReference>
<feature type="region of interest" description="Disordered" evidence="1">
    <location>
        <begin position="1"/>
        <end position="25"/>
    </location>
</feature>
<dbReference type="GeneID" id="34574141"/>
<evidence type="ECO:0000313" key="2">
    <source>
        <dbReference type="EMBL" id="OGE55288.1"/>
    </source>
</evidence>
<evidence type="ECO:0000313" key="3">
    <source>
        <dbReference type="Proteomes" id="UP000177622"/>
    </source>
</evidence>
<sequence>MGSFSDEQFERLLAGLDQNTDSEPFENFLGNLEDMPDIAAFSSFCDPTLVPMISDHPESLLSFPPLPPIEEEASSPNTPPVQPSDESPSAHSIPTSAPEINEALETAHWAKFLVESQRSQQEAMKVELDSLKATFEQIRKYQVESLNPWVLEVHNALQALGYLKDEPPASATDGEFDINIIDFP</sequence>
<dbReference type="EMBL" id="LXJU01000004">
    <property type="protein sequence ID" value="OGE55288.1"/>
    <property type="molecule type" value="Genomic_DNA"/>
</dbReference>
<accession>A0A1F5LQ12</accession>
<feature type="region of interest" description="Disordered" evidence="1">
    <location>
        <begin position="61"/>
        <end position="100"/>
    </location>
</feature>
<name>A0A1F5LQ12_PENAI</name>
<organism evidence="2 3">
    <name type="scientific">Penicillium arizonense</name>
    <dbReference type="NCBI Taxonomy" id="1835702"/>
    <lineage>
        <taxon>Eukaryota</taxon>
        <taxon>Fungi</taxon>
        <taxon>Dikarya</taxon>
        <taxon>Ascomycota</taxon>
        <taxon>Pezizomycotina</taxon>
        <taxon>Eurotiomycetes</taxon>
        <taxon>Eurotiomycetidae</taxon>
        <taxon>Eurotiales</taxon>
        <taxon>Aspergillaceae</taxon>
        <taxon>Penicillium</taxon>
    </lineage>
</organism>
<comment type="caution">
    <text evidence="2">The sequence shown here is derived from an EMBL/GenBank/DDBJ whole genome shotgun (WGS) entry which is preliminary data.</text>
</comment>
<gene>
    <name evidence="2" type="ORF">PENARI_c004G10604</name>
</gene>
<feature type="compositionally biased region" description="Polar residues" evidence="1">
    <location>
        <begin position="84"/>
        <end position="95"/>
    </location>
</feature>
<dbReference type="AlphaFoldDB" id="A0A1F5LQ12"/>
<dbReference type="RefSeq" id="XP_022490718.1">
    <property type="nucleotide sequence ID" value="XM_022629407.1"/>
</dbReference>
<dbReference type="OrthoDB" id="4361556at2759"/>
<proteinExistence type="predicted"/>
<keyword evidence="3" id="KW-1185">Reference proteome</keyword>
<reference evidence="2 3" key="1">
    <citation type="journal article" date="2016" name="Sci. Rep.">
        <title>Penicillium arizonense, a new, genome sequenced fungal species, reveals a high chemical diversity in secreted metabolites.</title>
        <authorList>
            <person name="Grijseels S."/>
            <person name="Nielsen J.C."/>
            <person name="Randelovic M."/>
            <person name="Nielsen J."/>
            <person name="Nielsen K.F."/>
            <person name="Workman M."/>
            <person name="Frisvad J.C."/>
        </authorList>
    </citation>
    <scope>NUCLEOTIDE SEQUENCE [LARGE SCALE GENOMIC DNA]</scope>
    <source>
        <strain evidence="2 3">CBS 141311</strain>
    </source>
</reference>
<protein>
    <submittedName>
        <fullName evidence="2">Uncharacterized protein</fullName>
    </submittedName>
</protein>